<organism evidence="2 3">
    <name type="scientific">Datura stramonium</name>
    <name type="common">Jimsonweed</name>
    <name type="synonym">Common thornapple</name>
    <dbReference type="NCBI Taxonomy" id="4076"/>
    <lineage>
        <taxon>Eukaryota</taxon>
        <taxon>Viridiplantae</taxon>
        <taxon>Streptophyta</taxon>
        <taxon>Embryophyta</taxon>
        <taxon>Tracheophyta</taxon>
        <taxon>Spermatophyta</taxon>
        <taxon>Magnoliopsida</taxon>
        <taxon>eudicotyledons</taxon>
        <taxon>Gunneridae</taxon>
        <taxon>Pentapetalae</taxon>
        <taxon>asterids</taxon>
        <taxon>lamiids</taxon>
        <taxon>Solanales</taxon>
        <taxon>Solanaceae</taxon>
        <taxon>Solanoideae</taxon>
        <taxon>Datureae</taxon>
        <taxon>Datura</taxon>
    </lineage>
</organism>
<feature type="region of interest" description="Disordered" evidence="1">
    <location>
        <begin position="58"/>
        <end position="84"/>
    </location>
</feature>
<dbReference type="EMBL" id="JACEIK010004210">
    <property type="protein sequence ID" value="MCD9644621.1"/>
    <property type="molecule type" value="Genomic_DNA"/>
</dbReference>
<feature type="compositionally biased region" description="Acidic residues" evidence="1">
    <location>
        <begin position="59"/>
        <end position="72"/>
    </location>
</feature>
<keyword evidence="3" id="KW-1185">Reference proteome</keyword>
<dbReference type="Proteomes" id="UP000823775">
    <property type="component" value="Unassembled WGS sequence"/>
</dbReference>
<accession>A0ABS8VBN6</accession>
<name>A0ABS8VBN6_DATST</name>
<comment type="caution">
    <text evidence="2">The sequence shown here is derived from an EMBL/GenBank/DDBJ whole genome shotgun (WGS) entry which is preliminary data.</text>
</comment>
<feature type="non-terminal residue" evidence="2">
    <location>
        <position position="1"/>
    </location>
</feature>
<gene>
    <name evidence="2" type="ORF">HAX54_033008</name>
</gene>
<reference evidence="2 3" key="1">
    <citation type="journal article" date="2021" name="BMC Genomics">
        <title>Datura genome reveals duplications of psychoactive alkaloid biosynthetic genes and high mutation rate following tissue culture.</title>
        <authorList>
            <person name="Rajewski A."/>
            <person name="Carter-House D."/>
            <person name="Stajich J."/>
            <person name="Litt A."/>
        </authorList>
    </citation>
    <scope>NUCLEOTIDE SEQUENCE [LARGE SCALE GENOMIC DNA]</scope>
    <source>
        <strain evidence="2">AR-01</strain>
    </source>
</reference>
<sequence>IPCCPFDVTKTKEPKVVNGPVLYVNECNGRIDNMLSHLYDMQMLQLRMNGDRMARVDSDIESSDVEEEDSEMGEAALAPTDDED</sequence>
<evidence type="ECO:0000313" key="3">
    <source>
        <dbReference type="Proteomes" id="UP000823775"/>
    </source>
</evidence>
<evidence type="ECO:0000256" key="1">
    <source>
        <dbReference type="SAM" id="MobiDB-lite"/>
    </source>
</evidence>
<proteinExistence type="predicted"/>
<evidence type="ECO:0000313" key="2">
    <source>
        <dbReference type="EMBL" id="MCD9644621.1"/>
    </source>
</evidence>
<protein>
    <submittedName>
        <fullName evidence="2">Uncharacterized protein</fullName>
    </submittedName>
</protein>